<dbReference type="InterPro" id="IPR023168">
    <property type="entry name" value="GatB_Yqey_C_2"/>
</dbReference>
<dbReference type="EMBL" id="PFXF01000024">
    <property type="protein sequence ID" value="PJA32677.1"/>
    <property type="molecule type" value="Genomic_DNA"/>
</dbReference>
<dbReference type="Gene3D" id="1.10.10.410">
    <property type="match status" value="1"/>
</dbReference>
<comment type="caution">
    <text evidence="1">The sequence shown here is derived from an EMBL/GenBank/DDBJ whole genome shotgun (WGS) entry which is preliminary data.</text>
</comment>
<protein>
    <submittedName>
        <fullName evidence="1">Glutamyl-tRNA amidotransferase</fullName>
    </submittedName>
</protein>
<evidence type="ECO:0000313" key="1">
    <source>
        <dbReference type="EMBL" id="PJA32677.1"/>
    </source>
</evidence>
<gene>
    <name evidence="1" type="ORF">CO185_02175</name>
</gene>
<dbReference type="Pfam" id="PF09424">
    <property type="entry name" value="YqeY"/>
    <property type="match status" value="1"/>
</dbReference>
<keyword evidence="1" id="KW-0808">Transferase</keyword>
<reference evidence="2" key="1">
    <citation type="submission" date="2017-09" db="EMBL/GenBank/DDBJ databases">
        <title>Depth-based differentiation of microbial function through sediment-hosted aquifers and enrichment of novel symbionts in the deep terrestrial subsurface.</title>
        <authorList>
            <person name="Probst A.J."/>
            <person name="Ladd B."/>
            <person name="Jarett J.K."/>
            <person name="Geller-Mcgrath D.E."/>
            <person name="Sieber C.M.K."/>
            <person name="Emerson J.B."/>
            <person name="Anantharaman K."/>
            <person name="Thomas B.C."/>
            <person name="Malmstrom R."/>
            <person name="Stieglmeier M."/>
            <person name="Klingl A."/>
            <person name="Woyke T."/>
            <person name="Ryan C.M."/>
            <person name="Banfield J.F."/>
        </authorList>
    </citation>
    <scope>NUCLEOTIDE SEQUENCE [LARGE SCALE GENOMIC DNA]</scope>
</reference>
<dbReference type="PANTHER" id="PTHR28055:SF1">
    <property type="entry name" value="ALTERED INHERITANCE OF MITOCHONDRIA PROTEIN 41, MITOCHONDRIAL"/>
    <property type="match status" value="1"/>
</dbReference>
<dbReference type="GO" id="GO:0016740">
    <property type="term" value="F:transferase activity"/>
    <property type="evidence" value="ECO:0007669"/>
    <property type="project" value="UniProtKB-KW"/>
</dbReference>
<dbReference type="InterPro" id="IPR003789">
    <property type="entry name" value="Asn/Gln_tRNA_amidoTrase-B-like"/>
</dbReference>
<proteinExistence type="predicted"/>
<dbReference type="AlphaFoldDB" id="A0A2M7WRP3"/>
<name>A0A2M7WRP3_9BACT</name>
<dbReference type="PANTHER" id="PTHR28055">
    <property type="entry name" value="ALTERED INHERITANCE OF MITOCHONDRIA PROTEIN 41, MITOCHONDRIAL"/>
    <property type="match status" value="1"/>
</dbReference>
<dbReference type="GO" id="GO:0016884">
    <property type="term" value="F:carbon-nitrogen ligase activity, with glutamine as amido-N-donor"/>
    <property type="evidence" value="ECO:0007669"/>
    <property type="project" value="InterPro"/>
</dbReference>
<dbReference type="Gene3D" id="1.10.1510.10">
    <property type="entry name" value="Uncharacterised protein YqeY/AIM41 PF09424, N-terminal domain"/>
    <property type="match status" value="1"/>
</dbReference>
<dbReference type="SUPFAM" id="SSF89095">
    <property type="entry name" value="GatB/YqeY motif"/>
    <property type="match status" value="1"/>
</dbReference>
<dbReference type="InterPro" id="IPR019004">
    <property type="entry name" value="YqeY/Aim41"/>
</dbReference>
<dbReference type="InterPro" id="IPR042184">
    <property type="entry name" value="YqeY/Aim41_N"/>
</dbReference>
<evidence type="ECO:0000313" key="2">
    <source>
        <dbReference type="Proteomes" id="UP000230758"/>
    </source>
</evidence>
<accession>A0A2M7WRP3</accession>
<dbReference type="Proteomes" id="UP000230758">
    <property type="component" value="Unassembled WGS sequence"/>
</dbReference>
<sequence length="157" mass="17911">MSLHQDIREEVKNALRAKDTLRLNVLRGLLSSFTNEAVAKKRKPDEELSDEEVLNVIIRAVKQRKDSIEQFEKGGRSDLAETEKAELEILEIYLPLQMSREEIIEYVKSRQAELNMADLSKKNQFIGTIMKELKGKTDGALVKEIIDSLFSPDFSSS</sequence>
<organism evidence="1 2">
    <name type="scientific">Candidatus Zambryskibacteria bacterium CG_4_9_14_3_um_filter_42_15</name>
    <dbReference type="NCBI Taxonomy" id="1975112"/>
    <lineage>
        <taxon>Bacteria</taxon>
        <taxon>Candidatus Zambryskiibacteriota</taxon>
    </lineage>
</organism>